<reference evidence="3" key="1">
    <citation type="submission" date="2018-09" db="EMBL/GenBank/DDBJ databases">
        <authorList>
            <person name="Livingstone P.G."/>
            <person name="Whitworth D.E."/>
        </authorList>
    </citation>
    <scope>NUCLEOTIDE SEQUENCE [LARGE SCALE GENOMIC DNA]</scope>
    <source>
        <strain evidence="3">AB047A</strain>
    </source>
</reference>
<dbReference type="GO" id="GO:0004180">
    <property type="term" value="F:carboxypeptidase activity"/>
    <property type="evidence" value="ECO:0007669"/>
    <property type="project" value="UniProtKB-KW"/>
</dbReference>
<comment type="caution">
    <text evidence="2">The sequence shown here is derived from an EMBL/GenBank/DDBJ whole genome shotgun (WGS) entry which is preliminary data.</text>
</comment>
<keyword evidence="2" id="KW-0645">Protease</keyword>
<keyword evidence="2" id="KW-0378">Hydrolase</keyword>
<evidence type="ECO:0000313" key="2">
    <source>
        <dbReference type="EMBL" id="RKH65386.1"/>
    </source>
</evidence>
<protein>
    <submittedName>
        <fullName evidence="2">Carboxypeptidase regulatory-like domain-containing protein</fullName>
    </submittedName>
</protein>
<dbReference type="EMBL" id="RAWM01000072">
    <property type="protein sequence ID" value="RKH65386.1"/>
    <property type="molecule type" value="Genomic_DNA"/>
</dbReference>
<feature type="region of interest" description="Disordered" evidence="1">
    <location>
        <begin position="31"/>
        <end position="57"/>
    </location>
</feature>
<feature type="region of interest" description="Disordered" evidence="1">
    <location>
        <begin position="294"/>
        <end position="314"/>
    </location>
</feature>
<keyword evidence="2" id="KW-0121">Carboxypeptidase</keyword>
<sequence length="900" mass="96980">MTRGHRRAAFLIAGSVVVLLLAFFLRADEHASRHPDRSASGGPGSLPGPRASSAAMASSRESLRISGIVRDAQGPVAGVRVSASRVDADTLSERPCPETHLDHQHPRQERLLADCSSTDREQEYARLVEMREGEAPVLAQTVTDDDGSFVLDGLPAGAVTLWALGEAGAAVQPEVEAGSDGVMLMLEEGILLSGQVVDAFTRAPIPGAQVTWVHEAGSRFFDGLADAQGRFRVGPLPPGRYVKVASAKGWRTKAFLEDVWLDADSDVTLELQRKVPLAGVVLTPAGLPASGLTLHLSARDERSDSQSTRSDAEGRFHFEEVPAISHRLWAWTDDETAFGEVEVLPPANAVLRLESVTFIEGTVRDEQGTPVEHVAIRTEEQSQRDGPSPATFTDEAGHYRLGPLTGGYVELTLKRERYQNSEHRLSLSAIQREPMDFTLVKAMSVDGIVVDPRGTAIPGVRLNLRPVRHDYSSYLAANVRAETALSDENGRFIVDSLGDGADELIAETEGLRPVRMAVEVPSTGLRVVMHPGASVSGTVVDARGAPMSNVDLFLWNTAPLSGQGRTTRVDSAGAFAWRGLAEGHYVVEARLRTLGSVDSVSQPVDLEPGTDAHVSLRFDEGRALRGMTVDTEGRPVPGVRIKACIPNEDIPAWVMYGPACRSGDDQGVLSGPDGRFILKDLRAPAYQLVAWKEGLEFAPSRSRGGTPDASSLQVSAGADDLRLVLEHRPRLRGQVVSEDGTPLRFSVPGWTVMGQVLEGTFDFPLANDGRQSIVVSAKGFHDLLREFKVSPGKDVDLGTLVMARSRTARFIILDEATHGSLAGVRVHIRFSYERNPDPYPHPIPGSFEGVLDARSSAEVEGLPFAPIGLYVVRADSYSKQFVDLDAAQETVTVLMPAASP</sequence>
<evidence type="ECO:0000313" key="3">
    <source>
        <dbReference type="Proteomes" id="UP000282656"/>
    </source>
</evidence>
<accession>A0A3A8Q9U3</accession>
<evidence type="ECO:0000256" key="1">
    <source>
        <dbReference type="SAM" id="MobiDB-lite"/>
    </source>
</evidence>
<name>A0A3A8Q9U3_9BACT</name>
<dbReference type="InterPro" id="IPR013784">
    <property type="entry name" value="Carb-bd-like_fold"/>
</dbReference>
<dbReference type="AlphaFoldDB" id="A0A3A8Q9U3"/>
<proteinExistence type="predicted"/>
<dbReference type="Pfam" id="PF13620">
    <property type="entry name" value="CarboxypepD_reg"/>
    <property type="match status" value="3"/>
</dbReference>
<organism evidence="2 3">
    <name type="scientific">Corallococcus interemptor</name>
    <dbReference type="NCBI Taxonomy" id="2316720"/>
    <lineage>
        <taxon>Bacteria</taxon>
        <taxon>Pseudomonadati</taxon>
        <taxon>Myxococcota</taxon>
        <taxon>Myxococcia</taxon>
        <taxon>Myxococcales</taxon>
        <taxon>Cystobacterineae</taxon>
        <taxon>Myxococcaceae</taxon>
        <taxon>Corallococcus</taxon>
    </lineage>
</organism>
<gene>
    <name evidence="2" type="ORF">D7X96_23795</name>
</gene>
<keyword evidence="3" id="KW-1185">Reference proteome</keyword>
<dbReference type="Gene3D" id="2.60.40.1120">
    <property type="entry name" value="Carboxypeptidase-like, regulatory domain"/>
    <property type="match status" value="3"/>
</dbReference>
<dbReference type="SUPFAM" id="SSF49452">
    <property type="entry name" value="Starch-binding domain-like"/>
    <property type="match status" value="2"/>
</dbReference>
<dbReference type="OrthoDB" id="5491798at2"/>
<dbReference type="InterPro" id="IPR008969">
    <property type="entry name" value="CarboxyPept-like_regulatory"/>
</dbReference>
<feature type="compositionally biased region" description="Basic and acidic residues" evidence="1">
    <location>
        <begin position="297"/>
        <end position="314"/>
    </location>
</feature>
<dbReference type="Proteomes" id="UP000282656">
    <property type="component" value="Unassembled WGS sequence"/>
</dbReference>
<dbReference type="GO" id="GO:0030246">
    <property type="term" value="F:carbohydrate binding"/>
    <property type="evidence" value="ECO:0007669"/>
    <property type="project" value="InterPro"/>
</dbReference>
<dbReference type="RefSeq" id="WP_121770782.1">
    <property type="nucleotide sequence ID" value="NZ_RAWM01000072.1"/>
</dbReference>
<feature type="compositionally biased region" description="Low complexity" evidence="1">
    <location>
        <begin position="47"/>
        <end position="57"/>
    </location>
</feature>
<dbReference type="SUPFAM" id="SSF49464">
    <property type="entry name" value="Carboxypeptidase regulatory domain-like"/>
    <property type="match status" value="1"/>
</dbReference>